<name>A0ABN8YED3_RANTA</name>
<protein>
    <recommendedName>
        <fullName evidence="4">Secreted protein</fullName>
    </recommendedName>
</protein>
<proteinExistence type="predicted"/>
<sequence length="145" mass="15238">MFSLWWVALTSGWQSGLHGGSKATAEAATWEGLALRTQGSDPARPPGRLCVLGRSAGQICCVGPFVSACPAWGLRCTLGTAALPRSRRTQVEPPVRGGRCAVGFQRELPDTWAPFGADTGRGVWSVGRGSPLPTVWGAGLHGRDL</sequence>
<reference evidence="2" key="1">
    <citation type="submission" date="2023-04" db="EMBL/GenBank/DDBJ databases">
        <authorList>
            <consortium name="ELIXIR-Norway"/>
        </authorList>
    </citation>
    <scope>NUCLEOTIDE SEQUENCE [LARGE SCALE GENOMIC DNA]</scope>
</reference>
<feature type="signal peptide" evidence="1">
    <location>
        <begin position="1"/>
        <end position="19"/>
    </location>
</feature>
<evidence type="ECO:0008006" key="4">
    <source>
        <dbReference type="Google" id="ProtNLM"/>
    </source>
</evidence>
<organism evidence="2 3">
    <name type="scientific">Rangifer tarandus platyrhynchus</name>
    <name type="common">Svalbard reindeer</name>
    <dbReference type="NCBI Taxonomy" id="3082113"/>
    <lineage>
        <taxon>Eukaryota</taxon>
        <taxon>Metazoa</taxon>
        <taxon>Chordata</taxon>
        <taxon>Craniata</taxon>
        <taxon>Vertebrata</taxon>
        <taxon>Euteleostomi</taxon>
        <taxon>Mammalia</taxon>
        <taxon>Eutheria</taxon>
        <taxon>Laurasiatheria</taxon>
        <taxon>Artiodactyla</taxon>
        <taxon>Ruminantia</taxon>
        <taxon>Pecora</taxon>
        <taxon>Cervidae</taxon>
        <taxon>Odocoileinae</taxon>
        <taxon>Rangifer</taxon>
    </lineage>
</organism>
<dbReference type="EMBL" id="OX459955">
    <property type="protein sequence ID" value="CAI9159945.1"/>
    <property type="molecule type" value="Genomic_DNA"/>
</dbReference>
<dbReference type="Proteomes" id="UP001176941">
    <property type="component" value="Chromosome 19"/>
</dbReference>
<evidence type="ECO:0000256" key="1">
    <source>
        <dbReference type="SAM" id="SignalP"/>
    </source>
</evidence>
<keyword evidence="1" id="KW-0732">Signal</keyword>
<feature type="chain" id="PRO_5046179622" description="Secreted protein" evidence="1">
    <location>
        <begin position="20"/>
        <end position="145"/>
    </location>
</feature>
<evidence type="ECO:0000313" key="3">
    <source>
        <dbReference type="Proteomes" id="UP001176941"/>
    </source>
</evidence>
<evidence type="ECO:0000313" key="2">
    <source>
        <dbReference type="EMBL" id="CAI9159945.1"/>
    </source>
</evidence>
<keyword evidence="3" id="KW-1185">Reference proteome</keyword>
<accession>A0ABN8YED3</accession>
<gene>
    <name evidence="2" type="ORF">MRATA1EN1_LOCUS8907</name>
</gene>